<dbReference type="Pfam" id="PF04851">
    <property type="entry name" value="ResIII"/>
    <property type="match status" value="1"/>
</dbReference>
<keyword evidence="3" id="KW-0238">DNA-binding</keyword>
<keyword evidence="7" id="KW-1185">Reference proteome</keyword>
<proteinExistence type="predicted"/>
<dbReference type="GO" id="GO:0006310">
    <property type="term" value="P:DNA recombination"/>
    <property type="evidence" value="ECO:0007669"/>
    <property type="project" value="TreeGrafter"/>
</dbReference>
<dbReference type="PATRIC" id="fig|1131731.3.peg.1518"/>
<dbReference type="SMART" id="SM00487">
    <property type="entry name" value="DEXDc"/>
    <property type="match status" value="1"/>
</dbReference>
<evidence type="ECO:0000259" key="4">
    <source>
        <dbReference type="PROSITE" id="PS51192"/>
    </source>
</evidence>
<dbReference type="InterPro" id="IPR014001">
    <property type="entry name" value="Helicase_ATP-bd"/>
</dbReference>
<evidence type="ECO:0000256" key="2">
    <source>
        <dbReference type="ARBA" id="ARBA00022840"/>
    </source>
</evidence>
<dbReference type="GO" id="GO:0005524">
    <property type="term" value="F:ATP binding"/>
    <property type="evidence" value="ECO:0007669"/>
    <property type="project" value="UniProtKB-KW"/>
</dbReference>
<dbReference type="GO" id="GO:0043138">
    <property type="term" value="F:3'-5' DNA helicase activity"/>
    <property type="evidence" value="ECO:0007669"/>
    <property type="project" value="TreeGrafter"/>
</dbReference>
<dbReference type="Gene3D" id="3.40.50.300">
    <property type="entry name" value="P-loop containing nucleotide triphosphate hydrolases"/>
    <property type="match status" value="2"/>
</dbReference>
<dbReference type="PROSITE" id="PS51194">
    <property type="entry name" value="HELICASE_CTER"/>
    <property type="match status" value="1"/>
</dbReference>
<dbReference type="PANTHER" id="PTHR30580">
    <property type="entry name" value="PRIMOSOMAL PROTEIN N"/>
    <property type="match status" value="1"/>
</dbReference>
<evidence type="ECO:0000259" key="5">
    <source>
        <dbReference type="PROSITE" id="PS51194"/>
    </source>
</evidence>
<evidence type="ECO:0000313" key="6">
    <source>
        <dbReference type="EMBL" id="EKN67660.1"/>
    </source>
</evidence>
<feature type="domain" description="Helicase C-terminal" evidence="5">
    <location>
        <begin position="369"/>
        <end position="515"/>
    </location>
</feature>
<dbReference type="EMBL" id="AJLR01000045">
    <property type="protein sequence ID" value="EKN67660.1"/>
    <property type="molecule type" value="Genomic_DNA"/>
</dbReference>
<dbReference type="GO" id="GO:0016787">
    <property type="term" value="F:hydrolase activity"/>
    <property type="evidence" value="ECO:0007669"/>
    <property type="project" value="InterPro"/>
</dbReference>
<dbReference type="Pfam" id="PF00271">
    <property type="entry name" value="Helicase_C"/>
    <property type="match status" value="1"/>
</dbReference>
<dbReference type="InterPro" id="IPR006935">
    <property type="entry name" value="Helicase/UvrB_N"/>
</dbReference>
<name>K6C964_SCHAZ</name>
<dbReference type="InterPro" id="IPR001650">
    <property type="entry name" value="Helicase_C-like"/>
</dbReference>
<dbReference type="GO" id="GO:0003677">
    <property type="term" value="F:DNA binding"/>
    <property type="evidence" value="ECO:0007669"/>
    <property type="project" value="UniProtKB-KW"/>
</dbReference>
<dbReference type="Proteomes" id="UP000006315">
    <property type="component" value="Unassembled WGS sequence"/>
</dbReference>
<dbReference type="AlphaFoldDB" id="K6C964"/>
<dbReference type="SMART" id="SM00490">
    <property type="entry name" value="HELICc"/>
    <property type="match status" value="1"/>
</dbReference>
<dbReference type="PANTHER" id="PTHR30580:SF1">
    <property type="entry name" value="COMF OPERON PROTEIN 1"/>
    <property type="match status" value="1"/>
</dbReference>
<reference evidence="6 7" key="1">
    <citation type="journal article" date="2012" name="Front. Microbiol.">
        <title>Redundancy and modularity in membrane-associated dissimilatory nitrate reduction in Bacillus.</title>
        <authorList>
            <person name="Heylen K."/>
            <person name="Keltjens J."/>
        </authorList>
    </citation>
    <scope>NUCLEOTIDE SEQUENCE [LARGE SCALE GENOMIC DNA]</scope>
    <source>
        <strain evidence="6 7">LMG 9581</strain>
    </source>
</reference>
<dbReference type="FunFam" id="3.40.50.300:FF:001736">
    <property type="entry name" value="COMF operon protein 1"/>
    <property type="match status" value="1"/>
</dbReference>
<keyword evidence="6" id="KW-0347">Helicase</keyword>
<dbReference type="PROSITE" id="PS51192">
    <property type="entry name" value="HELICASE_ATP_BIND_1"/>
    <property type="match status" value="1"/>
</dbReference>
<dbReference type="InterPro" id="IPR027417">
    <property type="entry name" value="P-loop_NTPase"/>
</dbReference>
<sequence>MKGADAMRFTIQNQNETQFLLPELLVSKDTPNQQTFQSIYKIATLLPQKLNEEFQYSQELQQHLQGKRLLLDELPFPLSDIHQHYLNGYIQYHHGIITNPKKQFICQRCGNQNQHIFASFHCARCREQGCTYCRNCIMMGRVSQCTPLITWTGPSSQKTAHIKSVLNWSGQLSPGQQTASDKVIETINNNQDLLVWAVCGSGKTEVLFQGIKTALQHGKQVCITTPRTDVVHELTPRLKQAFPNTTLISLYGGSEDRSKTAQLTISTTHQLLRYYKNFDVIIIDEVDAFPYSADPSLQYAVHQAKKEISAMIYLTATPNAEFKQKSNKNKIQTVTIPARYHRQPLPVPTFTWCGNWKSRLKKKHAIPTNLKNWITGQFQNNKQAFLFVPHITTLNDVVPILKKINASIEGVHSEDPNRKQKVQAFREGTVPILVTTTILERGVTVPNTDVAVFGAEDDIFTESALVQIAGRVGRSPKYPAGEVIFFHYGKTKAMKDARTQILKMNKQGKHLGLLD</sequence>
<accession>K6C964</accession>
<dbReference type="CDD" id="cd17925">
    <property type="entry name" value="DEXDc_ComFA"/>
    <property type="match status" value="1"/>
</dbReference>
<dbReference type="GO" id="GO:0006302">
    <property type="term" value="P:double-strand break repair"/>
    <property type="evidence" value="ECO:0007669"/>
    <property type="project" value="TreeGrafter"/>
</dbReference>
<evidence type="ECO:0000256" key="3">
    <source>
        <dbReference type="ARBA" id="ARBA00023125"/>
    </source>
</evidence>
<dbReference type="STRING" id="1131731.BAZO_07259"/>
<organism evidence="6 7">
    <name type="scientific">Schinkia azotoformans LMG 9581</name>
    <dbReference type="NCBI Taxonomy" id="1131731"/>
    <lineage>
        <taxon>Bacteria</taxon>
        <taxon>Bacillati</taxon>
        <taxon>Bacillota</taxon>
        <taxon>Bacilli</taxon>
        <taxon>Bacillales</taxon>
        <taxon>Bacillaceae</taxon>
        <taxon>Calidifontibacillus/Schinkia group</taxon>
        <taxon>Schinkia</taxon>
    </lineage>
</organism>
<gene>
    <name evidence="6" type="ORF">BAZO_07259</name>
</gene>
<evidence type="ECO:0000256" key="1">
    <source>
        <dbReference type="ARBA" id="ARBA00022741"/>
    </source>
</evidence>
<keyword evidence="6" id="KW-0378">Hydrolase</keyword>
<protein>
    <submittedName>
        <fullName evidence="6">Helicase domain-containing protein</fullName>
    </submittedName>
</protein>
<feature type="domain" description="Helicase ATP-binding" evidence="4">
    <location>
        <begin position="184"/>
        <end position="336"/>
    </location>
</feature>
<keyword evidence="2" id="KW-0067">ATP-binding</keyword>
<dbReference type="SUPFAM" id="SSF52540">
    <property type="entry name" value="P-loop containing nucleoside triphosphate hydrolases"/>
    <property type="match status" value="1"/>
</dbReference>
<evidence type="ECO:0000313" key="7">
    <source>
        <dbReference type="Proteomes" id="UP000006315"/>
    </source>
</evidence>
<comment type="caution">
    <text evidence="6">The sequence shown here is derived from an EMBL/GenBank/DDBJ whole genome shotgun (WGS) entry which is preliminary data.</text>
</comment>
<keyword evidence="1" id="KW-0547">Nucleotide-binding</keyword>
<dbReference type="GO" id="GO:0006270">
    <property type="term" value="P:DNA replication initiation"/>
    <property type="evidence" value="ECO:0007669"/>
    <property type="project" value="TreeGrafter"/>
</dbReference>